<dbReference type="AlphaFoldDB" id="A0A0W8FTD1"/>
<organism evidence="1">
    <name type="scientific">hydrocarbon metagenome</name>
    <dbReference type="NCBI Taxonomy" id="938273"/>
    <lineage>
        <taxon>unclassified sequences</taxon>
        <taxon>metagenomes</taxon>
        <taxon>ecological metagenomes</taxon>
    </lineage>
</organism>
<protein>
    <recommendedName>
        <fullName evidence="2">Phasin domain-containing protein</fullName>
    </recommendedName>
</protein>
<accession>A0A0W8FTD1</accession>
<dbReference type="EMBL" id="LNQE01000857">
    <property type="protein sequence ID" value="KUG24192.1"/>
    <property type="molecule type" value="Genomic_DNA"/>
</dbReference>
<proteinExistence type="predicted"/>
<sequence>MDPKQIAKQMVEFNKTAFDNSFEAMSVVQDQAEKMINTMTEQTGFFPEEGKKAVNDWIKACKKGREEFKAAADENFKKVESFFGSK</sequence>
<gene>
    <name evidence="1" type="ORF">ASZ90_005988</name>
</gene>
<evidence type="ECO:0000313" key="1">
    <source>
        <dbReference type="EMBL" id="KUG24192.1"/>
    </source>
</evidence>
<name>A0A0W8FTD1_9ZZZZ</name>
<comment type="caution">
    <text evidence="1">The sequence shown here is derived from an EMBL/GenBank/DDBJ whole genome shotgun (WGS) entry which is preliminary data.</text>
</comment>
<reference evidence="1" key="1">
    <citation type="journal article" date="2015" name="Proc. Natl. Acad. Sci. U.S.A.">
        <title>Networks of energetic and metabolic interactions define dynamics in microbial communities.</title>
        <authorList>
            <person name="Embree M."/>
            <person name="Liu J.K."/>
            <person name="Al-Bassam M.M."/>
            <person name="Zengler K."/>
        </authorList>
    </citation>
    <scope>NUCLEOTIDE SEQUENCE</scope>
</reference>
<evidence type="ECO:0008006" key="2">
    <source>
        <dbReference type="Google" id="ProtNLM"/>
    </source>
</evidence>